<dbReference type="PANTHER" id="PTHR32309">
    <property type="entry name" value="TYROSINE-PROTEIN KINASE"/>
    <property type="match status" value="1"/>
</dbReference>
<organism evidence="9 10">
    <name type="scientific">Echinicola soli</name>
    <dbReference type="NCBI Taxonomy" id="2591634"/>
    <lineage>
        <taxon>Bacteria</taxon>
        <taxon>Pseudomonadati</taxon>
        <taxon>Bacteroidota</taxon>
        <taxon>Cytophagia</taxon>
        <taxon>Cytophagales</taxon>
        <taxon>Cyclobacteriaceae</taxon>
        <taxon>Echinicola</taxon>
    </lineage>
</organism>
<evidence type="ECO:0000256" key="3">
    <source>
        <dbReference type="ARBA" id="ARBA00022692"/>
    </source>
</evidence>
<accession>A0A514CN73</accession>
<dbReference type="InterPro" id="IPR032807">
    <property type="entry name" value="GNVR"/>
</dbReference>
<feature type="domain" description="Polysaccharide chain length determinant N-terminal" evidence="7">
    <location>
        <begin position="15"/>
        <end position="70"/>
    </location>
</feature>
<comment type="subcellular location">
    <subcellularLocation>
        <location evidence="1">Cell membrane</location>
        <topology evidence="1">Multi-pass membrane protein</topology>
    </subcellularLocation>
</comment>
<sequence>MNNDSNKNTSLNIDDEIDLLALAKTVWNKRKLVLRTVGLFIILGLLVALLSPNEYRATATYLPTTSEGGKAGGNLSGLASLAGINYGGTIGGSEIPPTLYPKIVNSIPFKLEMLKAPLTFEGFDKKVTYQEYYEKHYSPGVLGDVKKYTIGLLGEIMKDVKGEQHKEIKREGGAEDIITITHNELAHFKRLSNQINISFNDKEGFVELSTILLEAKAAAQLAKYAEGLLQKEVIAFKIKNAKEQLKFTKERFLERKKEFEETQTKLARFRDRNQNISSSVALNQLEKLEAEFNLAFSVYSELAKQLEQAKLQVSKDTPVFSVIQPVTVPAEKSAPNRSLILVMFTILGVVVAIGLVFVGEFLTNIRKKMNESTSFMDIHQ</sequence>
<evidence type="ECO:0000256" key="1">
    <source>
        <dbReference type="ARBA" id="ARBA00004651"/>
    </source>
</evidence>
<proteinExistence type="predicted"/>
<dbReference type="RefSeq" id="WP_141616466.1">
    <property type="nucleotide sequence ID" value="NZ_CP041253.1"/>
</dbReference>
<keyword evidence="10" id="KW-1185">Reference proteome</keyword>
<keyword evidence="5 6" id="KW-0472">Membrane</keyword>
<dbReference type="Proteomes" id="UP000316614">
    <property type="component" value="Chromosome"/>
</dbReference>
<name>A0A514CN73_9BACT</name>
<dbReference type="PANTHER" id="PTHR32309:SF13">
    <property type="entry name" value="FERRIC ENTEROBACTIN TRANSPORT PROTEIN FEPE"/>
    <property type="match status" value="1"/>
</dbReference>
<gene>
    <name evidence="9" type="ORF">FKX85_20335</name>
</gene>
<protein>
    <submittedName>
        <fullName evidence="9">Exopolysaccharide biosynthesis protein</fullName>
    </submittedName>
</protein>
<evidence type="ECO:0000313" key="10">
    <source>
        <dbReference type="Proteomes" id="UP000316614"/>
    </source>
</evidence>
<keyword evidence="3 6" id="KW-0812">Transmembrane</keyword>
<dbReference type="GO" id="GO:0004713">
    <property type="term" value="F:protein tyrosine kinase activity"/>
    <property type="evidence" value="ECO:0007669"/>
    <property type="project" value="TreeGrafter"/>
</dbReference>
<keyword evidence="2" id="KW-1003">Cell membrane</keyword>
<dbReference type="KEGG" id="echi:FKX85_20335"/>
<reference evidence="9 10" key="1">
    <citation type="submission" date="2019-06" db="EMBL/GenBank/DDBJ databases">
        <title>Echinicola alkalisoli sp. nov. isolated from saline soil.</title>
        <authorList>
            <person name="Sun J.-Q."/>
            <person name="Xu L."/>
        </authorList>
    </citation>
    <scope>NUCLEOTIDE SEQUENCE [LARGE SCALE GENOMIC DNA]</scope>
    <source>
        <strain evidence="9 10">LN3S3</strain>
    </source>
</reference>
<evidence type="ECO:0000259" key="8">
    <source>
        <dbReference type="Pfam" id="PF13807"/>
    </source>
</evidence>
<evidence type="ECO:0000256" key="2">
    <source>
        <dbReference type="ARBA" id="ARBA00022475"/>
    </source>
</evidence>
<dbReference type="InterPro" id="IPR050445">
    <property type="entry name" value="Bact_polysacc_biosynth/exp"/>
</dbReference>
<dbReference type="GO" id="GO:0005886">
    <property type="term" value="C:plasma membrane"/>
    <property type="evidence" value="ECO:0007669"/>
    <property type="project" value="UniProtKB-SubCell"/>
</dbReference>
<evidence type="ECO:0000256" key="5">
    <source>
        <dbReference type="ARBA" id="ARBA00023136"/>
    </source>
</evidence>
<dbReference type="Pfam" id="PF13807">
    <property type="entry name" value="GNVR"/>
    <property type="match status" value="1"/>
</dbReference>
<keyword evidence="4 6" id="KW-1133">Transmembrane helix</keyword>
<dbReference type="AlphaFoldDB" id="A0A514CN73"/>
<dbReference type="Pfam" id="PF02706">
    <property type="entry name" value="Wzz"/>
    <property type="match status" value="1"/>
</dbReference>
<dbReference type="EMBL" id="CP041253">
    <property type="protein sequence ID" value="QDH81251.1"/>
    <property type="molecule type" value="Genomic_DNA"/>
</dbReference>
<dbReference type="InterPro" id="IPR003856">
    <property type="entry name" value="LPS_length_determ_N"/>
</dbReference>
<feature type="transmembrane region" description="Helical" evidence="6">
    <location>
        <begin position="32"/>
        <end position="50"/>
    </location>
</feature>
<dbReference type="OrthoDB" id="1522571at2"/>
<evidence type="ECO:0000256" key="6">
    <source>
        <dbReference type="SAM" id="Phobius"/>
    </source>
</evidence>
<evidence type="ECO:0000256" key="4">
    <source>
        <dbReference type="ARBA" id="ARBA00022989"/>
    </source>
</evidence>
<feature type="domain" description="Tyrosine-protein kinase G-rich" evidence="8">
    <location>
        <begin position="287"/>
        <end position="358"/>
    </location>
</feature>
<feature type="transmembrane region" description="Helical" evidence="6">
    <location>
        <begin position="339"/>
        <end position="362"/>
    </location>
</feature>
<evidence type="ECO:0000259" key="7">
    <source>
        <dbReference type="Pfam" id="PF02706"/>
    </source>
</evidence>
<evidence type="ECO:0000313" key="9">
    <source>
        <dbReference type="EMBL" id="QDH81251.1"/>
    </source>
</evidence>